<dbReference type="Pfam" id="PF09923">
    <property type="entry name" value="DUF2155"/>
    <property type="match status" value="1"/>
</dbReference>
<organism evidence="3 4">
    <name type="scientific">Microvirga alba</name>
    <dbReference type="NCBI Taxonomy" id="2791025"/>
    <lineage>
        <taxon>Bacteria</taxon>
        <taxon>Pseudomonadati</taxon>
        <taxon>Pseudomonadota</taxon>
        <taxon>Alphaproteobacteria</taxon>
        <taxon>Hyphomicrobiales</taxon>
        <taxon>Methylobacteriaceae</taxon>
        <taxon>Microvirga</taxon>
    </lineage>
</organism>
<evidence type="ECO:0000313" key="4">
    <source>
        <dbReference type="Proteomes" id="UP000599312"/>
    </source>
</evidence>
<feature type="region of interest" description="Disordered" evidence="1">
    <location>
        <begin position="133"/>
        <end position="209"/>
    </location>
</feature>
<dbReference type="EMBL" id="JADQDO010000001">
    <property type="protein sequence ID" value="MBF9232462.1"/>
    <property type="molecule type" value="Genomic_DNA"/>
</dbReference>
<evidence type="ECO:0000256" key="1">
    <source>
        <dbReference type="SAM" id="MobiDB-lite"/>
    </source>
</evidence>
<accession>A0A931FNM0</accession>
<comment type="caution">
    <text evidence="3">The sequence shown here is derived from an EMBL/GenBank/DDBJ whole genome shotgun (WGS) entry which is preliminary data.</text>
</comment>
<dbReference type="AlphaFoldDB" id="A0A931FNM0"/>
<keyword evidence="4" id="KW-1185">Reference proteome</keyword>
<feature type="compositionally biased region" description="Polar residues" evidence="1">
    <location>
        <begin position="200"/>
        <end position="209"/>
    </location>
</feature>
<proteinExistence type="predicted"/>
<feature type="chain" id="PRO_5037020086" evidence="2">
    <location>
        <begin position="25"/>
        <end position="209"/>
    </location>
</feature>
<evidence type="ECO:0000313" key="3">
    <source>
        <dbReference type="EMBL" id="MBF9232462.1"/>
    </source>
</evidence>
<gene>
    <name evidence="3" type="ORF">I2H38_03615</name>
</gene>
<dbReference type="Proteomes" id="UP000599312">
    <property type="component" value="Unassembled WGS sequence"/>
</dbReference>
<dbReference type="InterPro" id="IPR019225">
    <property type="entry name" value="DUF2155"/>
</dbReference>
<feature type="signal peptide" evidence="2">
    <location>
        <begin position="1"/>
        <end position="24"/>
    </location>
</feature>
<evidence type="ECO:0000256" key="2">
    <source>
        <dbReference type="SAM" id="SignalP"/>
    </source>
</evidence>
<reference evidence="3" key="1">
    <citation type="submission" date="2020-11" db="EMBL/GenBank/DDBJ databases">
        <authorList>
            <person name="Kim M.K."/>
        </authorList>
    </citation>
    <scope>NUCLEOTIDE SEQUENCE</scope>
    <source>
        <strain evidence="3">BT350</strain>
    </source>
</reference>
<sequence>MNFGWTRAAVMLALVIGGAGTAQADRIKNPTAVFSGLDKITGRIVSFEVAVNETVQFGALQMTARVCFTKPPTENPETTSFVEVEEAGPDGKNRKVFSGWMFASSPGLHGIEHPVYDIWLVDCKGGTEVIAEPKEASEELPPIQPDVIRRPAATSRPGDIMSPPTGGGAPTQIQPIAPPPPVETAPLQQVPRRAPPRAPSLNNTRTNDR</sequence>
<keyword evidence="2" id="KW-0732">Signal</keyword>
<protein>
    <submittedName>
        <fullName evidence="3">DUF2155 domain-containing protein</fullName>
    </submittedName>
</protein>
<name>A0A931FNM0_9HYPH</name>